<feature type="compositionally biased region" description="Basic and acidic residues" evidence="1">
    <location>
        <begin position="18"/>
        <end position="32"/>
    </location>
</feature>
<gene>
    <name evidence="2" type="ORF">PXEA_LOCUS11595</name>
</gene>
<reference evidence="2" key="1">
    <citation type="submission" date="2018-11" db="EMBL/GenBank/DDBJ databases">
        <authorList>
            <consortium name="Pathogen Informatics"/>
        </authorList>
    </citation>
    <scope>NUCLEOTIDE SEQUENCE</scope>
</reference>
<evidence type="ECO:0000256" key="1">
    <source>
        <dbReference type="SAM" id="MobiDB-lite"/>
    </source>
</evidence>
<evidence type="ECO:0000313" key="3">
    <source>
        <dbReference type="Proteomes" id="UP000784294"/>
    </source>
</evidence>
<proteinExistence type="predicted"/>
<comment type="caution">
    <text evidence="2">The sequence shown here is derived from an EMBL/GenBank/DDBJ whole genome shotgun (WGS) entry which is preliminary data.</text>
</comment>
<feature type="region of interest" description="Disordered" evidence="1">
    <location>
        <begin position="18"/>
        <end position="38"/>
    </location>
</feature>
<sequence>MNSRTIASVGLESHILQERRLPPSDRPEDSRRPPIQLIPRPVVPLRHGSIRPHPLVVIRHTTNGISQSSVGLIAVSHAEQRKLPPNPTLLTLPTLPTQLPTAVCRPELVGYIFTVGNCCQEIWMANVAHSTRD</sequence>
<keyword evidence="3" id="KW-1185">Reference proteome</keyword>
<evidence type="ECO:0000313" key="2">
    <source>
        <dbReference type="EMBL" id="VEL18155.1"/>
    </source>
</evidence>
<dbReference type="EMBL" id="CAAALY010035864">
    <property type="protein sequence ID" value="VEL18155.1"/>
    <property type="molecule type" value="Genomic_DNA"/>
</dbReference>
<protein>
    <submittedName>
        <fullName evidence="2">Uncharacterized protein</fullName>
    </submittedName>
</protein>
<name>A0A3S5BTV7_9PLAT</name>
<dbReference type="AlphaFoldDB" id="A0A3S5BTV7"/>
<dbReference type="Proteomes" id="UP000784294">
    <property type="component" value="Unassembled WGS sequence"/>
</dbReference>
<organism evidence="2 3">
    <name type="scientific">Protopolystoma xenopodis</name>
    <dbReference type="NCBI Taxonomy" id="117903"/>
    <lineage>
        <taxon>Eukaryota</taxon>
        <taxon>Metazoa</taxon>
        <taxon>Spiralia</taxon>
        <taxon>Lophotrochozoa</taxon>
        <taxon>Platyhelminthes</taxon>
        <taxon>Monogenea</taxon>
        <taxon>Polyopisthocotylea</taxon>
        <taxon>Polystomatidea</taxon>
        <taxon>Polystomatidae</taxon>
        <taxon>Protopolystoma</taxon>
    </lineage>
</organism>
<accession>A0A3S5BTV7</accession>